<keyword evidence="2" id="KW-1185">Reference proteome</keyword>
<evidence type="ECO:0008006" key="3">
    <source>
        <dbReference type="Google" id="ProtNLM"/>
    </source>
</evidence>
<evidence type="ECO:0000313" key="1">
    <source>
        <dbReference type="EMBL" id="KAK3259970.1"/>
    </source>
</evidence>
<name>A0AAE0KTI8_9CHLO</name>
<protein>
    <recommendedName>
        <fullName evidence="3">Tetratricopeptide repeat protein</fullName>
    </recommendedName>
</protein>
<gene>
    <name evidence="1" type="ORF">CYMTET_31056</name>
</gene>
<sequence>MRRQVGPAMRQAGKAALLLMPYDNPPAFKQAWCIVDLATAAQTSRLTNDAVYSQGSAKFFMMLPKSEQPWFRETFNDRFDKLLAAVNSIDLRTANTPDPDDKSIILDLCGDVDLLHSSVLFMLRTWLMEQGNAYILQMEAQKGPDHPKVALMLNNMSMLLNDMGREEEASKYANRALDIIEKIGP</sequence>
<proteinExistence type="predicted"/>
<dbReference type="SUPFAM" id="SSF48452">
    <property type="entry name" value="TPR-like"/>
    <property type="match status" value="1"/>
</dbReference>
<comment type="caution">
    <text evidence="1">The sequence shown here is derived from an EMBL/GenBank/DDBJ whole genome shotgun (WGS) entry which is preliminary data.</text>
</comment>
<dbReference type="Proteomes" id="UP001190700">
    <property type="component" value="Unassembled WGS sequence"/>
</dbReference>
<accession>A0AAE0KTI8</accession>
<dbReference type="AlphaFoldDB" id="A0AAE0KTI8"/>
<organism evidence="1 2">
    <name type="scientific">Cymbomonas tetramitiformis</name>
    <dbReference type="NCBI Taxonomy" id="36881"/>
    <lineage>
        <taxon>Eukaryota</taxon>
        <taxon>Viridiplantae</taxon>
        <taxon>Chlorophyta</taxon>
        <taxon>Pyramimonadophyceae</taxon>
        <taxon>Pyramimonadales</taxon>
        <taxon>Pyramimonadaceae</taxon>
        <taxon>Cymbomonas</taxon>
    </lineage>
</organism>
<dbReference type="Gene3D" id="1.25.40.10">
    <property type="entry name" value="Tetratricopeptide repeat domain"/>
    <property type="match status" value="1"/>
</dbReference>
<dbReference type="InterPro" id="IPR011990">
    <property type="entry name" value="TPR-like_helical_dom_sf"/>
</dbReference>
<reference evidence="1 2" key="1">
    <citation type="journal article" date="2015" name="Genome Biol. Evol.">
        <title>Comparative Genomics of a Bacterivorous Green Alga Reveals Evolutionary Causalities and Consequences of Phago-Mixotrophic Mode of Nutrition.</title>
        <authorList>
            <person name="Burns J.A."/>
            <person name="Paasch A."/>
            <person name="Narechania A."/>
            <person name="Kim E."/>
        </authorList>
    </citation>
    <scope>NUCLEOTIDE SEQUENCE [LARGE SCALE GENOMIC DNA]</scope>
    <source>
        <strain evidence="1 2">PLY_AMNH</strain>
    </source>
</reference>
<evidence type="ECO:0000313" key="2">
    <source>
        <dbReference type="Proteomes" id="UP001190700"/>
    </source>
</evidence>
<dbReference type="EMBL" id="LGRX02018337">
    <property type="protein sequence ID" value="KAK3259970.1"/>
    <property type="molecule type" value="Genomic_DNA"/>
</dbReference>